<keyword evidence="5" id="KW-0808">Transferase</keyword>
<comment type="catalytic activity">
    <reaction evidence="11">
        <text>L-threonine + hydrogencarbonate + ATP = L-threonylcarbamoyladenylate + diphosphate + H2O</text>
        <dbReference type="Rhea" id="RHEA:36407"/>
        <dbReference type="ChEBI" id="CHEBI:15377"/>
        <dbReference type="ChEBI" id="CHEBI:17544"/>
        <dbReference type="ChEBI" id="CHEBI:30616"/>
        <dbReference type="ChEBI" id="CHEBI:33019"/>
        <dbReference type="ChEBI" id="CHEBI:57926"/>
        <dbReference type="ChEBI" id="CHEBI:73682"/>
        <dbReference type="EC" id="2.7.7.87"/>
    </reaction>
</comment>
<protein>
    <recommendedName>
        <fullName evidence="10">L-threonylcarbamoyladenylate synthase</fullName>
        <ecNumber evidence="3">2.7.7.87</ecNumber>
    </recommendedName>
    <alternativeName>
        <fullName evidence="10">L-threonylcarbamoyladenylate synthase</fullName>
    </alternativeName>
</protein>
<evidence type="ECO:0000313" key="14">
    <source>
        <dbReference type="Proteomes" id="UP000176187"/>
    </source>
</evidence>
<keyword evidence="7" id="KW-0548">Nucleotidyltransferase</keyword>
<evidence type="ECO:0000256" key="5">
    <source>
        <dbReference type="ARBA" id="ARBA00022679"/>
    </source>
</evidence>
<dbReference type="Proteomes" id="UP000176187">
    <property type="component" value="Unassembled WGS sequence"/>
</dbReference>
<name>A0A1F6WXE9_9BACT</name>
<evidence type="ECO:0000313" key="13">
    <source>
        <dbReference type="EMBL" id="OGI86552.1"/>
    </source>
</evidence>
<accession>A0A1F6WXE9</accession>
<evidence type="ECO:0000256" key="10">
    <source>
        <dbReference type="ARBA" id="ARBA00029774"/>
    </source>
</evidence>
<dbReference type="PANTHER" id="PTHR17490:SF16">
    <property type="entry name" value="THREONYLCARBAMOYL-AMP SYNTHASE"/>
    <property type="match status" value="1"/>
</dbReference>
<dbReference type="GO" id="GO:0003725">
    <property type="term" value="F:double-stranded RNA binding"/>
    <property type="evidence" value="ECO:0007669"/>
    <property type="project" value="InterPro"/>
</dbReference>
<dbReference type="GO" id="GO:0061710">
    <property type="term" value="F:L-threonylcarbamoyladenylate synthase"/>
    <property type="evidence" value="ECO:0007669"/>
    <property type="project" value="UniProtKB-EC"/>
</dbReference>
<keyword evidence="4" id="KW-0963">Cytoplasm</keyword>
<keyword evidence="6" id="KW-0819">tRNA processing</keyword>
<gene>
    <name evidence="13" type="ORF">A3A05_01085</name>
</gene>
<dbReference type="InterPro" id="IPR006070">
    <property type="entry name" value="Sua5-like_dom"/>
</dbReference>
<dbReference type="AlphaFoldDB" id="A0A1F6WXE9"/>
<evidence type="ECO:0000259" key="12">
    <source>
        <dbReference type="PROSITE" id="PS51163"/>
    </source>
</evidence>
<dbReference type="GO" id="GO:0006450">
    <property type="term" value="P:regulation of translational fidelity"/>
    <property type="evidence" value="ECO:0007669"/>
    <property type="project" value="TreeGrafter"/>
</dbReference>
<dbReference type="SUPFAM" id="SSF55821">
    <property type="entry name" value="YrdC/RibB"/>
    <property type="match status" value="1"/>
</dbReference>
<evidence type="ECO:0000256" key="11">
    <source>
        <dbReference type="ARBA" id="ARBA00048366"/>
    </source>
</evidence>
<dbReference type="EC" id="2.7.7.87" evidence="3"/>
<evidence type="ECO:0000256" key="7">
    <source>
        <dbReference type="ARBA" id="ARBA00022695"/>
    </source>
</evidence>
<dbReference type="NCBIfam" id="TIGR00057">
    <property type="entry name" value="L-threonylcarbamoyladenylate synthase"/>
    <property type="match status" value="1"/>
</dbReference>
<dbReference type="GO" id="GO:0005524">
    <property type="term" value="F:ATP binding"/>
    <property type="evidence" value="ECO:0007669"/>
    <property type="project" value="UniProtKB-KW"/>
</dbReference>
<dbReference type="PANTHER" id="PTHR17490">
    <property type="entry name" value="SUA5"/>
    <property type="match status" value="1"/>
</dbReference>
<dbReference type="GO" id="GO:0000049">
    <property type="term" value="F:tRNA binding"/>
    <property type="evidence" value="ECO:0007669"/>
    <property type="project" value="TreeGrafter"/>
</dbReference>
<evidence type="ECO:0000256" key="4">
    <source>
        <dbReference type="ARBA" id="ARBA00022490"/>
    </source>
</evidence>
<dbReference type="GO" id="GO:0008033">
    <property type="term" value="P:tRNA processing"/>
    <property type="evidence" value="ECO:0007669"/>
    <property type="project" value="UniProtKB-KW"/>
</dbReference>
<dbReference type="GO" id="GO:0005737">
    <property type="term" value="C:cytoplasm"/>
    <property type="evidence" value="ECO:0007669"/>
    <property type="project" value="UniProtKB-SubCell"/>
</dbReference>
<evidence type="ECO:0000256" key="3">
    <source>
        <dbReference type="ARBA" id="ARBA00012584"/>
    </source>
</evidence>
<reference evidence="13 14" key="1">
    <citation type="journal article" date="2016" name="Nat. Commun.">
        <title>Thousands of microbial genomes shed light on interconnected biogeochemical processes in an aquifer system.</title>
        <authorList>
            <person name="Anantharaman K."/>
            <person name="Brown C.T."/>
            <person name="Hug L.A."/>
            <person name="Sharon I."/>
            <person name="Castelle C.J."/>
            <person name="Probst A.J."/>
            <person name="Thomas B.C."/>
            <person name="Singh A."/>
            <person name="Wilkins M.J."/>
            <person name="Karaoz U."/>
            <person name="Brodie E.L."/>
            <person name="Williams K.H."/>
            <person name="Hubbard S.S."/>
            <person name="Banfield J.F."/>
        </authorList>
    </citation>
    <scope>NUCLEOTIDE SEQUENCE [LARGE SCALE GENOMIC DNA]</scope>
</reference>
<dbReference type="InterPro" id="IPR017945">
    <property type="entry name" value="DHBP_synth_RibB-like_a/b_dom"/>
</dbReference>
<dbReference type="InterPro" id="IPR050156">
    <property type="entry name" value="TC-AMP_synthase_SUA5"/>
</dbReference>
<sequence length="183" mass="20732">MPWDDKELIEVLKNNGVVVMPTDTLYGIVGRAQNQSAVERIYKIRKRNPGKPCIILIGDINELKKFGIILTEAQKDQIRRYREPTSFIVDCTDEKFSYLHRGTKTLAFRLPTSKSLRNFLIKTGPLIAPSANIEGLLPAKTIIEARNYFGSQVDLYIDGGEIRSKASKIEKLHKDGKLSTIRE</sequence>
<keyword evidence="9" id="KW-0067">ATP-binding</keyword>
<comment type="caution">
    <text evidence="13">The sequence shown here is derived from an EMBL/GenBank/DDBJ whole genome shotgun (WGS) entry which is preliminary data.</text>
</comment>
<dbReference type="EMBL" id="MFUY01000002">
    <property type="protein sequence ID" value="OGI86552.1"/>
    <property type="molecule type" value="Genomic_DNA"/>
</dbReference>
<evidence type="ECO:0000256" key="1">
    <source>
        <dbReference type="ARBA" id="ARBA00004496"/>
    </source>
</evidence>
<evidence type="ECO:0000256" key="8">
    <source>
        <dbReference type="ARBA" id="ARBA00022741"/>
    </source>
</evidence>
<dbReference type="Pfam" id="PF01300">
    <property type="entry name" value="Sua5_yciO_yrdC"/>
    <property type="match status" value="1"/>
</dbReference>
<evidence type="ECO:0000256" key="6">
    <source>
        <dbReference type="ARBA" id="ARBA00022694"/>
    </source>
</evidence>
<evidence type="ECO:0000256" key="2">
    <source>
        <dbReference type="ARBA" id="ARBA00007663"/>
    </source>
</evidence>
<feature type="domain" description="YrdC-like" evidence="12">
    <location>
        <begin position="2"/>
        <end position="183"/>
    </location>
</feature>
<dbReference type="PROSITE" id="PS51163">
    <property type="entry name" value="YRDC"/>
    <property type="match status" value="1"/>
</dbReference>
<keyword evidence="8" id="KW-0547">Nucleotide-binding</keyword>
<comment type="similarity">
    <text evidence="2">Belongs to the SUA5 family.</text>
</comment>
<dbReference type="STRING" id="1801774.A3A05_01085"/>
<comment type="subcellular location">
    <subcellularLocation>
        <location evidence="1">Cytoplasm</location>
    </subcellularLocation>
</comment>
<dbReference type="Gene3D" id="3.90.870.10">
    <property type="entry name" value="DHBP synthase"/>
    <property type="match status" value="1"/>
</dbReference>
<evidence type="ECO:0000256" key="9">
    <source>
        <dbReference type="ARBA" id="ARBA00022840"/>
    </source>
</evidence>
<organism evidence="13 14">
    <name type="scientific">Candidatus Nomurabacteria bacterium RIFCSPLOWO2_01_FULL_41_12</name>
    <dbReference type="NCBI Taxonomy" id="1801774"/>
    <lineage>
        <taxon>Bacteria</taxon>
        <taxon>Candidatus Nomuraibacteriota</taxon>
    </lineage>
</organism>
<proteinExistence type="inferred from homology"/>